<feature type="region of interest" description="Disordered" evidence="5">
    <location>
        <begin position="1"/>
        <end position="35"/>
    </location>
</feature>
<feature type="transmembrane region" description="Helical" evidence="6">
    <location>
        <begin position="861"/>
        <end position="877"/>
    </location>
</feature>
<feature type="transmembrane region" description="Helical" evidence="6">
    <location>
        <begin position="969"/>
        <end position="986"/>
    </location>
</feature>
<dbReference type="AlphaFoldDB" id="A0A0B7N5Q0"/>
<evidence type="ECO:0000256" key="4">
    <source>
        <dbReference type="ARBA" id="ARBA00023136"/>
    </source>
</evidence>
<dbReference type="PANTHER" id="PTHR47804">
    <property type="entry name" value="60S RIBOSOMAL PROTEIN L19"/>
    <property type="match status" value="1"/>
</dbReference>
<dbReference type="Proteomes" id="UP000054107">
    <property type="component" value="Unassembled WGS sequence"/>
</dbReference>
<feature type="transmembrane region" description="Helical" evidence="6">
    <location>
        <begin position="352"/>
        <end position="370"/>
    </location>
</feature>
<feature type="region of interest" description="Disordered" evidence="5">
    <location>
        <begin position="76"/>
        <end position="103"/>
    </location>
</feature>
<evidence type="ECO:0000256" key="5">
    <source>
        <dbReference type="SAM" id="MobiDB-lite"/>
    </source>
</evidence>
<evidence type="ECO:0000256" key="2">
    <source>
        <dbReference type="ARBA" id="ARBA00022692"/>
    </source>
</evidence>
<dbReference type="Pfam" id="PF13515">
    <property type="entry name" value="FUSC_2"/>
    <property type="match status" value="1"/>
</dbReference>
<evidence type="ECO:0000256" key="1">
    <source>
        <dbReference type="ARBA" id="ARBA00004141"/>
    </source>
</evidence>
<gene>
    <name evidence="9" type="primary">PARPA_06713.1 scaffold 23505</name>
</gene>
<keyword evidence="10" id="KW-1185">Reference proteome</keyword>
<proteinExistence type="predicted"/>
<name>A0A0B7N5Q0_9FUNG</name>
<evidence type="ECO:0000259" key="8">
    <source>
        <dbReference type="Pfam" id="PF13515"/>
    </source>
</evidence>
<protein>
    <submittedName>
        <fullName evidence="9">Uncharacterized protein</fullName>
    </submittedName>
</protein>
<evidence type="ECO:0000256" key="6">
    <source>
        <dbReference type="SAM" id="Phobius"/>
    </source>
</evidence>
<feature type="transmembrane region" description="Helical" evidence="6">
    <location>
        <begin position="206"/>
        <end position="224"/>
    </location>
</feature>
<feature type="region of interest" description="Disordered" evidence="5">
    <location>
        <begin position="136"/>
        <end position="165"/>
    </location>
</feature>
<dbReference type="OrthoDB" id="68611at2759"/>
<feature type="compositionally biased region" description="Basic residues" evidence="5">
    <location>
        <begin position="491"/>
        <end position="501"/>
    </location>
</feature>
<feature type="compositionally biased region" description="Basic and acidic residues" evidence="5">
    <location>
        <begin position="1"/>
        <end position="17"/>
    </location>
</feature>
<dbReference type="InterPro" id="IPR052430">
    <property type="entry name" value="IVT-Associated"/>
</dbReference>
<dbReference type="PANTHER" id="PTHR47804:SF1">
    <property type="entry name" value="DUF2421 DOMAIN-CONTAINING PROTEIN"/>
    <property type="match status" value="1"/>
</dbReference>
<evidence type="ECO:0000313" key="9">
    <source>
        <dbReference type="EMBL" id="CEP12732.1"/>
    </source>
</evidence>
<keyword evidence="2 6" id="KW-0812">Transmembrane</keyword>
<dbReference type="InterPro" id="IPR018820">
    <property type="entry name" value="BRE4-related_DUF2421"/>
</dbReference>
<keyword evidence="4 6" id="KW-0472">Membrane</keyword>
<keyword evidence="3 6" id="KW-1133">Transmembrane helix</keyword>
<evidence type="ECO:0000259" key="7">
    <source>
        <dbReference type="Pfam" id="PF10334"/>
    </source>
</evidence>
<sequence length="1253" mass="142880">MNENPTKRRTENTDHLSDPAIPSLSTSPESYCTERTHFRQTFTHQSNLETGRSSPETSEIDVILDDGTTQKRAVSLSTLSDEENQQHSRPGSPKKRRRNSSVDINHLISDTTPLLKSRKVAYHTVDYEPYQGYASSSCGDSSTSDDDSDEPFFPVQTTSSKRRSHHIIEDDENSAGFASQFYSTIRSVWSACRFTPRQRLVLKCSFAYFLGSLFTFVPALNALIGNNHVSSHLVATATVFFNPAKTLGGMVEAAAYGWGYVFFAVFICLGSMVTADFFVDRDHYLVAHSISLFFWLSGATFIVSFLKAYWNKPPVSSASSLCFITIFIIVVREGSVNRGDFDTTRIQQITTAVATGTLITVACCVIFWPVSAAKKLKKDLDTALASYRVILKLLTKTFLLDDDLPEFRANHTLQTAIESHQASFTALQKSLKEARLEALWNSEVRGHGPEYDAVIKSMQRLAQHMGGLRSSCGIQFEIMGSEATKKYKEMSRKRKKDKAKQKNPFSTASAAIFGTRNSVPISERRRSSTKKTQSFATNDNKWNVRAGYRRRKLQDEMRRHRTTLSSSGDQFDKNLENNMPSTSYAEAAARGASFKGASPTETSENDGASLINFIQTIRPPLKSFAFTCKRTLFHLQTCFSTSNSAFNWLPRMGRRRTPSLGVLKANLKKAITLFETAQKQAIQKLYQSRVEYIASHTSENVNVESEAIGCVLGEEVILVYFYVFNMIEFARELITLVDAIGRLNEAGERKPSVWAWLASFVNNSWKVKKDVGGIKHVGKEHHYHHLYITPFVPNQRNTFNTLHTPEPKTKWRRFFIRLWQTFSLFKSQKIRYAIKSTVATILLALPAFLEPTKEFFRTYRMEWALITLMVVMTPTVGGTNLVAIYRVFSTILGCYVAMAFYMMFPANVYILPILTWMFSIPNFYLILNHKHGKFGQFTLLAYNLVMLNKYNDRDTNETEVWVLANRRCFAILVGVVFGLVVTAYIWPYEARVELRKGLSDFLLRLAWLYQKLVSIYADYPLKNRGNIAQQQRQQHPVNLMEVGPDASETQVLTFEAQRRIATQSFMDLELGLQRALLELQALLSQTPNEPRLKGSFPLDTYRTMLTSCQNIVDRFVSMRTIMLKDAWYDEIQHSFMTTVAHERKEMVGNVLLYFYLLASALRLKTPMPPYFPPARKAWKSLLEQLCEMPIAKSKKLLEQNNVYVFYYAYVTLMEDIIRELDKLGDNMTSLFGSIVPQDQWELLFDEEQQISNI</sequence>
<feature type="transmembrane region" description="Helical" evidence="6">
    <location>
        <begin position="257"/>
        <end position="278"/>
    </location>
</feature>
<dbReference type="GO" id="GO:0016020">
    <property type="term" value="C:membrane"/>
    <property type="evidence" value="ECO:0007669"/>
    <property type="project" value="UniProtKB-SubCell"/>
</dbReference>
<feature type="transmembrane region" description="Helical" evidence="6">
    <location>
        <begin position="315"/>
        <end position="331"/>
    </location>
</feature>
<organism evidence="9 10">
    <name type="scientific">Parasitella parasitica</name>
    <dbReference type="NCBI Taxonomy" id="35722"/>
    <lineage>
        <taxon>Eukaryota</taxon>
        <taxon>Fungi</taxon>
        <taxon>Fungi incertae sedis</taxon>
        <taxon>Mucoromycota</taxon>
        <taxon>Mucoromycotina</taxon>
        <taxon>Mucoromycetes</taxon>
        <taxon>Mucorales</taxon>
        <taxon>Mucorineae</taxon>
        <taxon>Mucoraceae</taxon>
        <taxon>Parasitella</taxon>
    </lineage>
</organism>
<dbReference type="EMBL" id="LN728267">
    <property type="protein sequence ID" value="CEP12732.1"/>
    <property type="molecule type" value="Genomic_DNA"/>
</dbReference>
<reference evidence="9 10" key="1">
    <citation type="submission" date="2014-09" db="EMBL/GenBank/DDBJ databases">
        <authorList>
            <person name="Ellenberger Sabrina"/>
        </authorList>
    </citation>
    <scope>NUCLEOTIDE SEQUENCE [LARGE SCALE GENOMIC DNA]</scope>
    <source>
        <strain evidence="9 10">CBS 412.66</strain>
    </source>
</reference>
<evidence type="ECO:0000313" key="10">
    <source>
        <dbReference type="Proteomes" id="UP000054107"/>
    </source>
</evidence>
<accession>A0A0B7N5Q0</accession>
<feature type="compositionally biased region" description="Polar residues" evidence="5">
    <location>
        <begin position="530"/>
        <end position="541"/>
    </location>
</feature>
<dbReference type="InterPro" id="IPR049453">
    <property type="entry name" value="Memb_transporter_dom"/>
</dbReference>
<evidence type="ECO:0000256" key="3">
    <source>
        <dbReference type="ARBA" id="ARBA00022989"/>
    </source>
</evidence>
<feature type="region of interest" description="Disordered" evidence="5">
    <location>
        <begin position="489"/>
        <end position="578"/>
    </location>
</feature>
<feature type="domain" description="Integral membrane bound transporter" evidence="8">
    <location>
        <begin position="854"/>
        <end position="981"/>
    </location>
</feature>
<feature type="domain" description="DUF2421" evidence="7">
    <location>
        <begin position="1057"/>
        <end position="1172"/>
    </location>
</feature>
<feature type="transmembrane region" description="Helical" evidence="6">
    <location>
        <begin position="290"/>
        <end position="309"/>
    </location>
</feature>
<dbReference type="Pfam" id="PF10334">
    <property type="entry name" value="BRE4"/>
    <property type="match status" value="1"/>
</dbReference>
<comment type="subcellular location">
    <subcellularLocation>
        <location evidence="1">Membrane</location>
        <topology evidence="1">Multi-pass membrane protein</topology>
    </subcellularLocation>
</comment>
<feature type="compositionally biased region" description="Polar residues" evidence="5">
    <location>
        <begin position="503"/>
        <end position="520"/>
    </location>
</feature>
<dbReference type="STRING" id="35722.A0A0B7N5Q0"/>